<feature type="chain" id="PRO_5047160433" evidence="4">
    <location>
        <begin position="20"/>
        <end position="497"/>
    </location>
</feature>
<keyword evidence="4" id="KW-0732">Signal</keyword>
<dbReference type="GeneID" id="106458482"/>
<evidence type="ECO:0000256" key="4">
    <source>
        <dbReference type="SAM" id="SignalP"/>
    </source>
</evidence>
<evidence type="ECO:0000256" key="2">
    <source>
        <dbReference type="PROSITE-ProRule" id="PRU00497"/>
    </source>
</evidence>
<feature type="region of interest" description="Disordered" evidence="3">
    <location>
        <begin position="74"/>
        <end position="95"/>
    </location>
</feature>
<name>A0ABM1B2H3_LIMPO</name>
<feature type="region of interest" description="Disordered" evidence="3">
    <location>
        <begin position="173"/>
        <end position="193"/>
    </location>
</feature>
<reference evidence="6" key="1">
    <citation type="submission" date="2025-08" db="UniProtKB">
        <authorList>
            <consortium name="RefSeq"/>
        </authorList>
    </citation>
    <scope>IDENTIFICATION</scope>
    <source>
        <tissue evidence="6">Muscle</tissue>
    </source>
</reference>
<gene>
    <name evidence="6" type="primary">LOC106458482</name>
</gene>
<dbReference type="PANTHER" id="PTHR10380">
    <property type="entry name" value="CUTICLE PROTEIN"/>
    <property type="match status" value="1"/>
</dbReference>
<feature type="signal peptide" evidence="4">
    <location>
        <begin position="1"/>
        <end position="19"/>
    </location>
</feature>
<accession>A0ABM1B2H3</accession>
<dbReference type="Pfam" id="PF00379">
    <property type="entry name" value="Chitin_bind_4"/>
    <property type="match status" value="4"/>
</dbReference>
<evidence type="ECO:0000256" key="1">
    <source>
        <dbReference type="ARBA" id="ARBA00022460"/>
    </source>
</evidence>
<organism evidence="5 6">
    <name type="scientific">Limulus polyphemus</name>
    <name type="common">Atlantic horseshoe crab</name>
    <dbReference type="NCBI Taxonomy" id="6850"/>
    <lineage>
        <taxon>Eukaryota</taxon>
        <taxon>Metazoa</taxon>
        <taxon>Ecdysozoa</taxon>
        <taxon>Arthropoda</taxon>
        <taxon>Chelicerata</taxon>
        <taxon>Merostomata</taxon>
        <taxon>Xiphosura</taxon>
        <taxon>Limulidae</taxon>
        <taxon>Limulus</taxon>
    </lineage>
</organism>
<dbReference type="PROSITE" id="PS00233">
    <property type="entry name" value="CHIT_BIND_RR_1"/>
    <property type="match status" value="2"/>
</dbReference>
<evidence type="ECO:0000256" key="3">
    <source>
        <dbReference type="SAM" id="MobiDB-lite"/>
    </source>
</evidence>
<dbReference type="InterPro" id="IPR000618">
    <property type="entry name" value="Insect_cuticle"/>
</dbReference>
<keyword evidence="5" id="KW-1185">Reference proteome</keyword>
<dbReference type="InterPro" id="IPR031311">
    <property type="entry name" value="CHIT_BIND_RR_consensus"/>
</dbReference>
<proteinExistence type="predicted"/>
<dbReference type="PROSITE" id="PS51155">
    <property type="entry name" value="CHIT_BIND_RR_2"/>
    <property type="match status" value="4"/>
</dbReference>
<dbReference type="InterPro" id="IPR050468">
    <property type="entry name" value="Cuticle_Struct_Prot"/>
</dbReference>
<keyword evidence="1 2" id="KW-0193">Cuticle</keyword>
<sequence>MVFRIILFCSMLALGASTGFPPGGAPIVLHLVPHAYKPVAAPPVAPPVAPAPAPPVGEPSPFAFMYSAVSGKGAHQRSESADPSGKVSGSYSLTHKDGKQRKVDYTASKSGFSALIHTNEQGIKPGENPADVQIIALEGAAQIPKVGVVGATGPAEAPSSPFSFMYTAAAGAGSSSRSESGDSSGNVKGTYSLDDEDGRKRIVDYTAGTEGFMAKIQTNEPGIVPGANPNNVEILSIPGVAAIPAAVPAPAAPVAGPAAPTAAVSGPPSPFSFMYTAAAGAGSSSRSESGDSSGNVIGTYSLDDEDGRKRIVDYTAGTEGFMAKIQTNEPGIVPGANPNNVEILSIPGEAAIPAAVPAPAAPTAPVSGPSPFSFMYTAAAGKGSSSRSESGDAGAKIKGSYSLKHPSGHQRIVAYSANGEGFMASVKSNEPGVEPGADTADVKYLPLPEVAVAAPAPAPAQKPISAKELFAAAKYAPVSPAKLANYIWYPTAIVIDQ</sequence>
<evidence type="ECO:0000313" key="6">
    <source>
        <dbReference type="RefSeq" id="XP_013773455.1"/>
    </source>
</evidence>
<evidence type="ECO:0000313" key="5">
    <source>
        <dbReference type="Proteomes" id="UP000694941"/>
    </source>
</evidence>
<feature type="compositionally biased region" description="Low complexity" evidence="3">
    <location>
        <begin position="173"/>
        <end position="185"/>
    </location>
</feature>
<dbReference type="RefSeq" id="XP_013773455.1">
    <property type="nucleotide sequence ID" value="XM_013918001.2"/>
</dbReference>
<dbReference type="Proteomes" id="UP000694941">
    <property type="component" value="Unplaced"/>
</dbReference>
<protein>
    <submittedName>
        <fullName evidence="6">Trans-splicing factor Raa3, chloroplastic-like</fullName>
    </submittedName>
</protein>